<accession>A0A1A5I8U0</accession>
<evidence type="ECO:0000313" key="2">
    <source>
        <dbReference type="Proteomes" id="UP000093748"/>
    </source>
</evidence>
<dbReference type="Gene3D" id="3.30.300.20">
    <property type="match status" value="1"/>
</dbReference>
<dbReference type="NCBIfam" id="TIGR03562">
    <property type="entry name" value="osmo_induc_OsmC"/>
    <property type="match status" value="1"/>
</dbReference>
<name>A0A1A5I8U0_RHILI</name>
<dbReference type="InterPro" id="IPR003718">
    <property type="entry name" value="OsmC/Ohr_fam"/>
</dbReference>
<dbReference type="EMBL" id="LZTJ01000012">
    <property type="protein sequence ID" value="OBP76779.1"/>
    <property type="molecule type" value="Genomic_DNA"/>
</dbReference>
<dbReference type="GO" id="GO:0006979">
    <property type="term" value="P:response to oxidative stress"/>
    <property type="evidence" value="ECO:0007669"/>
    <property type="project" value="InterPro"/>
</dbReference>
<dbReference type="GeneID" id="66684734"/>
<gene>
    <name evidence="1" type="ORF">BAE39_11870</name>
</gene>
<dbReference type="InterPro" id="IPR015946">
    <property type="entry name" value="KH_dom-like_a/b"/>
</dbReference>
<comment type="caution">
    <text evidence="1">The sequence shown here is derived from an EMBL/GenBank/DDBJ whole genome shotgun (WGS) entry which is preliminary data.</text>
</comment>
<sequence length="147" mass="15232">MTIREASAKWQGTLKEGSGRMKLGSGVFEGAYSFPSRFENGPGTNPEELIAAAHAGCFSMALSAILGTAHHIPASISTVAKVHLGATAAGPTITRIELETRAEIPGLAPDEFQNLAERAKTTCLVSRALAGVASITLKAELIATTAQ</sequence>
<evidence type="ECO:0000313" key="1">
    <source>
        <dbReference type="EMBL" id="OBP76779.1"/>
    </source>
</evidence>
<proteinExistence type="predicted"/>
<organism evidence="1 2">
    <name type="scientific">Rhizobium loti</name>
    <name type="common">Mesorhizobium loti</name>
    <dbReference type="NCBI Taxonomy" id="381"/>
    <lineage>
        <taxon>Bacteria</taxon>
        <taxon>Pseudomonadati</taxon>
        <taxon>Pseudomonadota</taxon>
        <taxon>Alphaproteobacteria</taxon>
        <taxon>Hyphomicrobiales</taxon>
        <taxon>Phyllobacteriaceae</taxon>
        <taxon>Mesorhizobium</taxon>
    </lineage>
</organism>
<dbReference type="RefSeq" id="WP_032929746.1">
    <property type="nucleotide sequence ID" value="NZ_LZTH01000045.1"/>
</dbReference>
<dbReference type="Pfam" id="PF02566">
    <property type="entry name" value="OsmC"/>
    <property type="match status" value="1"/>
</dbReference>
<dbReference type="InterPro" id="IPR052707">
    <property type="entry name" value="OsmC_Ohr_Peroxiredoxin"/>
</dbReference>
<dbReference type="PANTHER" id="PTHR42830:SF1">
    <property type="entry name" value="OSMOTICALLY INDUCIBLE FAMILY PROTEIN"/>
    <property type="match status" value="1"/>
</dbReference>
<dbReference type="InterPro" id="IPR036102">
    <property type="entry name" value="OsmC/Ohrsf"/>
</dbReference>
<dbReference type="OrthoDB" id="9807532at2"/>
<dbReference type="GO" id="GO:0004601">
    <property type="term" value="F:peroxidase activity"/>
    <property type="evidence" value="ECO:0007669"/>
    <property type="project" value="InterPro"/>
</dbReference>
<dbReference type="AlphaFoldDB" id="A0A1A5I8U0"/>
<dbReference type="InterPro" id="IPR019904">
    <property type="entry name" value="Peroxiredoxin_OsmC"/>
</dbReference>
<dbReference type="Proteomes" id="UP000093748">
    <property type="component" value="Unassembled WGS sequence"/>
</dbReference>
<reference evidence="2" key="1">
    <citation type="submission" date="2016-06" db="EMBL/GenBank/DDBJ databases">
        <title>NZP2037 Pacbio-Illumina hybrid assembly.</title>
        <authorList>
            <person name="Ramsay J.P."/>
        </authorList>
    </citation>
    <scope>NUCLEOTIDE SEQUENCE [LARGE SCALE GENOMIC DNA]</scope>
    <source>
        <strain evidence="2">R7ANS::ICEMlSym2042</strain>
    </source>
</reference>
<dbReference type="PANTHER" id="PTHR42830">
    <property type="entry name" value="OSMOTICALLY INDUCIBLE FAMILY PROTEIN"/>
    <property type="match status" value="1"/>
</dbReference>
<dbReference type="SUPFAM" id="SSF82784">
    <property type="entry name" value="OsmC-like"/>
    <property type="match status" value="1"/>
</dbReference>
<protein>
    <submittedName>
        <fullName evidence="1">Peroxiredoxin</fullName>
    </submittedName>
</protein>